<feature type="binding site" evidence="1">
    <location>
        <position position="204"/>
    </location>
    <ligand>
        <name>substrate</name>
    </ligand>
</feature>
<feature type="domain" description="Aminomethyltransferase C-terminal" evidence="3">
    <location>
        <begin position="291"/>
        <end position="368"/>
    </location>
</feature>
<dbReference type="NCBIfam" id="NF009133">
    <property type="entry name" value="PRK12486.1"/>
    <property type="match status" value="1"/>
</dbReference>
<comment type="caution">
    <text evidence="4">The sequence shown here is derived from an EMBL/GenBank/DDBJ whole genome shotgun (WGS) entry which is preliminary data.</text>
</comment>
<dbReference type="EMBL" id="MDGM01000013">
    <property type="protein sequence ID" value="PIB23548.1"/>
    <property type="molecule type" value="Genomic_DNA"/>
</dbReference>
<feature type="domain" description="GCVT N-terminal" evidence="2">
    <location>
        <begin position="18"/>
        <end position="269"/>
    </location>
</feature>
<dbReference type="PIRSF" id="PIRSF006487">
    <property type="entry name" value="GcvT"/>
    <property type="match status" value="1"/>
</dbReference>
<name>A0A2G5K1Y5_9RHOB</name>
<dbReference type="Pfam" id="PF01571">
    <property type="entry name" value="GCV_T"/>
    <property type="match status" value="1"/>
</dbReference>
<gene>
    <name evidence="4" type="primary">dmdA</name>
    <name evidence="4" type="ORF">BFP76_07770</name>
</gene>
<dbReference type="SUPFAM" id="SSF101790">
    <property type="entry name" value="Aminomethyltransferase beta-barrel domain"/>
    <property type="match status" value="1"/>
</dbReference>
<dbReference type="InterPro" id="IPR006222">
    <property type="entry name" value="GCVT_N"/>
</dbReference>
<keyword evidence="5" id="KW-1185">Reference proteome</keyword>
<reference evidence="4 5" key="1">
    <citation type="submission" date="2016-08" db="EMBL/GenBank/DDBJ databases">
        <title>Draft genome of Amylibacter sp. strain 4G11.</title>
        <authorList>
            <person name="Wong S.-K."/>
            <person name="Hamasaki K."/>
            <person name="Yoshizawa S."/>
        </authorList>
    </citation>
    <scope>NUCLEOTIDE SEQUENCE [LARGE SCALE GENOMIC DNA]</scope>
    <source>
        <strain evidence="4 5">4G11</strain>
    </source>
</reference>
<dbReference type="InterPro" id="IPR028896">
    <property type="entry name" value="GcvT/YgfZ/DmdA"/>
</dbReference>
<dbReference type="OrthoDB" id="9772660at2"/>
<dbReference type="InterPro" id="IPR029043">
    <property type="entry name" value="GcvT/YgfZ_C"/>
</dbReference>
<dbReference type="GO" id="GO:0032259">
    <property type="term" value="P:methylation"/>
    <property type="evidence" value="ECO:0007669"/>
    <property type="project" value="UniProtKB-KW"/>
</dbReference>
<dbReference type="PANTHER" id="PTHR43757">
    <property type="entry name" value="AMINOMETHYLTRANSFERASE"/>
    <property type="match status" value="1"/>
</dbReference>
<evidence type="ECO:0000313" key="5">
    <source>
        <dbReference type="Proteomes" id="UP000231516"/>
    </source>
</evidence>
<keyword evidence="4" id="KW-0489">Methyltransferase</keyword>
<dbReference type="RefSeq" id="WP_099594162.1">
    <property type="nucleotide sequence ID" value="NZ_MDGM01000013.1"/>
</dbReference>
<dbReference type="AlphaFoldDB" id="A0A2G5K1Y5"/>
<dbReference type="InterPro" id="IPR027266">
    <property type="entry name" value="TrmE/GcvT-like"/>
</dbReference>
<dbReference type="SUPFAM" id="SSF103025">
    <property type="entry name" value="Folate-binding domain"/>
    <property type="match status" value="1"/>
</dbReference>
<dbReference type="Pfam" id="PF08669">
    <property type="entry name" value="GCV_T_C"/>
    <property type="match status" value="1"/>
</dbReference>
<evidence type="ECO:0000256" key="1">
    <source>
        <dbReference type="PIRSR" id="PIRSR006487-1"/>
    </source>
</evidence>
<dbReference type="InterPro" id="IPR013977">
    <property type="entry name" value="GcvT_C"/>
</dbReference>
<dbReference type="Gene3D" id="3.30.1360.120">
    <property type="entry name" value="Probable tRNA modification gtpase trme, domain 1"/>
    <property type="match status" value="1"/>
</dbReference>
<evidence type="ECO:0000259" key="3">
    <source>
        <dbReference type="Pfam" id="PF08669"/>
    </source>
</evidence>
<evidence type="ECO:0000259" key="2">
    <source>
        <dbReference type="Pfam" id="PF01571"/>
    </source>
</evidence>
<protein>
    <submittedName>
        <fullName evidence="4">Dimethylsulfoniopropionate demethylase</fullName>
    </submittedName>
</protein>
<organism evidence="4 5">
    <name type="scientific">Paramylibacter kogurei</name>
    <dbReference type="NCBI Taxonomy" id="1889778"/>
    <lineage>
        <taxon>Bacteria</taxon>
        <taxon>Pseudomonadati</taxon>
        <taxon>Pseudomonadota</taxon>
        <taxon>Alphaproteobacteria</taxon>
        <taxon>Rhodobacterales</taxon>
        <taxon>Paracoccaceae</taxon>
        <taxon>Paramylibacter</taxon>
    </lineage>
</organism>
<proteinExistence type="predicted"/>
<evidence type="ECO:0000313" key="4">
    <source>
        <dbReference type="EMBL" id="PIB23548.1"/>
    </source>
</evidence>
<dbReference type="PANTHER" id="PTHR43757:SF2">
    <property type="entry name" value="AMINOMETHYLTRANSFERASE, MITOCHONDRIAL"/>
    <property type="match status" value="1"/>
</dbReference>
<sequence>MTGAPIFPTRRLRTTPFMDRVVENGVSAFTIYNHMFLPVVYNSLEEDAAHLKQYAQIWDVSAERQVQLHGPDARKLAVMMSARDLTNAQPGRCYYAPITNKDGKFINDPVALCLANDLFWFSVADSDLIHWAAGLATGLGLDVQVSEPDVSPLAIQGPMAEDLMADVFGESIRDIKFFRFAQYEFMGRKLNIARSGWSKQGGFEIYLDDFSLGNDLWDAIWAKGAPYNLRAGCPNLIERVEGGLLSLGTDMTSDDTPLNAGLEKFISLDSGHDFIGKDALLAQRDAGGYARLKGLKISGDAAQPVSNPVDCFINGEKVGFITTAVYSPDFKCNLAFAMLDVAAQENGTTVLVTLDNVQREAVVCDIPFLRE</sequence>
<dbReference type="Proteomes" id="UP000231516">
    <property type="component" value="Unassembled WGS sequence"/>
</dbReference>
<dbReference type="GO" id="GO:0008168">
    <property type="term" value="F:methyltransferase activity"/>
    <property type="evidence" value="ECO:0007669"/>
    <property type="project" value="UniProtKB-KW"/>
</dbReference>
<keyword evidence="4" id="KW-0808">Transferase</keyword>
<accession>A0A2G5K1Y5</accession>